<name>A0A5C4LUM8_9PSEU</name>
<keyword evidence="3 5" id="KW-1133">Transmembrane helix</keyword>
<dbReference type="AlphaFoldDB" id="A0A5C4LUM8"/>
<evidence type="ECO:0000313" key="8">
    <source>
        <dbReference type="Proteomes" id="UP000305546"/>
    </source>
</evidence>
<feature type="transmembrane region" description="Helical" evidence="5">
    <location>
        <begin position="49"/>
        <end position="70"/>
    </location>
</feature>
<keyword evidence="8" id="KW-1185">Reference proteome</keyword>
<accession>A0A5C4LUM8</accession>
<evidence type="ECO:0000256" key="4">
    <source>
        <dbReference type="ARBA" id="ARBA00023136"/>
    </source>
</evidence>
<evidence type="ECO:0000256" key="1">
    <source>
        <dbReference type="ARBA" id="ARBA00004141"/>
    </source>
</evidence>
<gene>
    <name evidence="7" type="ORF">FG385_25025</name>
</gene>
<feature type="transmembrane region" description="Helical" evidence="5">
    <location>
        <begin position="90"/>
        <end position="110"/>
    </location>
</feature>
<dbReference type="Pfam" id="PF01794">
    <property type="entry name" value="Ferric_reduct"/>
    <property type="match status" value="1"/>
</dbReference>
<comment type="caution">
    <text evidence="7">The sequence shown here is derived from an EMBL/GenBank/DDBJ whole genome shotgun (WGS) entry which is preliminary data.</text>
</comment>
<keyword evidence="4 5" id="KW-0472">Membrane</keyword>
<organism evidence="7 8">
    <name type="scientific">Amycolatopsis alkalitolerans</name>
    <dbReference type="NCBI Taxonomy" id="2547244"/>
    <lineage>
        <taxon>Bacteria</taxon>
        <taxon>Bacillati</taxon>
        <taxon>Actinomycetota</taxon>
        <taxon>Actinomycetes</taxon>
        <taxon>Pseudonocardiales</taxon>
        <taxon>Pseudonocardiaceae</taxon>
        <taxon>Amycolatopsis</taxon>
    </lineage>
</organism>
<dbReference type="OrthoDB" id="4827239at2"/>
<evidence type="ECO:0000256" key="5">
    <source>
        <dbReference type="SAM" id="Phobius"/>
    </source>
</evidence>
<dbReference type="InterPro" id="IPR013130">
    <property type="entry name" value="Fe3_Rdtase_TM_dom"/>
</dbReference>
<protein>
    <submittedName>
        <fullName evidence="7">Ferric reductase</fullName>
    </submittedName>
</protein>
<feature type="transmembrane region" description="Helical" evidence="5">
    <location>
        <begin position="6"/>
        <end position="28"/>
    </location>
</feature>
<feature type="domain" description="Ferric oxidoreductase" evidence="6">
    <location>
        <begin position="11"/>
        <end position="130"/>
    </location>
</feature>
<feature type="transmembrane region" description="Helical" evidence="5">
    <location>
        <begin position="122"/>
        <end position="142"/>
    </location>
</feature>
<proteinExistence type="predicted"/>
<evidence type="ECO:0000313" key="7">
    <source>
        <dbReference type="EMBL" id="TNC22484.1"/>
    </source>
</evidence>
<evidence type="ECO:0000256" key="3">
    <source>
        <dbReference type="ARBA" id="ARBA00022989"/>
    </source>
</evidence>
<comment type="subcellular location">
    <subcellularLocation>
        <location evidence="1">Membrane</location>
        <topology evidence="1">Multi-pass membrane protein</topology>
    </subcellularLocation>
</comment>
<sequence>MTALWYVSRATGLASLVLFTAVVVLGALNAGRFSSRGWPRFVVAAIHRNLSLVTLAFLGVHIATAIIDTYAGIQWLDAVVPFVSSYQPAWLGFGAVAFDLFLALLVSSLLRPHLNARTWRALHWAAYLCWPAAVVHGFTIGGADSRLLWVRGLTVLCVVVVAGVVLWRLAATHPDTEARRHFSGGGR</sequence>
<feature type="transmembrane region" description="Helical" evidence="5">
    <location>
        <begin position="148"/>
        <end position="170"/>
    </location>
</feature>
<reference evidence="7 8" key="1">
    <citation type="submission" date="2019-06" db="EMBL/GenBank/DDBJ databases">
        <title>Amycolatopsis alkalitolerans sp. nov., isolated from Gastrodia elata Blume.</title>
        <authorList>
            <person name="Narsing Rao M.P."/>
            <person name="Li W.J."/>
        </authorList>
    </citation>
    <scope>NUCLEOTIDE SEQUENCE [LARGE SCALE GENOMIC DNA]</scope>
    <source>
        <strain evidence="7 8">SYSUP0005</strain>
    </source>
</reference>
<dbReference type="GO" id="GO:0016020">
    <property type="term" value="C:membrane"/>
    <property type="evidence" value="ECO:0007669"/>
    <property type="project" value="UniProtKB-SubCell"/>
</dbReference>
<evidence type="ECO:0000259" key="6">
    <source>
        <dbReference type="Pfam" id="PF01794"/>
    </source>
</evidence>
<dbReference type="EMBL" id="VDFW01000026">
    <property type="protein sequence ID" value="TNC22484.1"/>
    <property type="molecule type" value="Genomic_DNA"/>
</dbReference>
<dbReference type="RefSeq" id="WP_139099238.1">
    <property type="nucleotide sequence ID" value="NZ_VDFW01000026.1"/>
</dbReference>
<dbReference type="Proteomes" id="UP000305546">
    <property type="component" value="Unassembled WGS sequence"/>
</dbReference>
<keyword evidence="2 5" id="KW-0812">Transmembrane</keyword>
<evidence type="ECO:0000256" key="2">
    <source>
        <dbReference type="ARBA" id="ARBA00022692"/>
    </source>
</evidence>